<dbReference type="SUPFAM" id="SSF48019">
    <property type="entry name" value="post-AAA+ oligomerization domain-like"/>
    <property type="match status" value="1"/>
</dbReference>
<dbReference type="PANTHER" id="PTHR11669:SF0">
    <property type="entry name" value="PROTEIN STICHEL-LIKE 2"/>
    <property type="match status" value="1"/>
</dbReference>
<keyword evidence="14" id="KW-1185">Reference proteome</keyword>
<keyword evidence="4" id="KW-0548">Nucleotidyltransferase</keyword>
<feature type="domain" description="AAA+ ATPase" evidence="12">
    <location>
        <begin position="37"/>
        <end position="186"/>
    </location>
</feature>
<reference evidence="13" key="2">
    <citation type="journal article" date="2021" name="Genome Biol. Evol.">
        <title>Developing a high-quality reference genome for a parasitic bivalve with doubly uniparental inheritance (Bivalvia: Unionida).</title>
        <authorList>
            <person name="Smith C.H."/>
        </authorList>
    </citation>
    <scope>NUCLEOTIDE SEQUENCE</scope>
    <source>
        <strain evidence="13">CHS0354</strain>
        <tissue evidence="13">Mantle</tissue>
    </source>
</reference>
<evidence type="ECO:0000256" key="5">
    <source>
        <dbReference type="ARBA" id="ARBA00022705"/>
    </source>
</evidence>
<keyword evidence="3" id="KW-0808">Transferase</keyword>
<dbReference type="NCBIfam" id="NF004046">
    <property type="entry name" value="PRK05563.1"/>
    <property type="match status" value="1"/>
</dbReference>
<dbReference type="GO" id="GO:0046872">
    <property type="term" value="F:metal ion binding"/>
    <property type="evidence" value="ECO:0007669"/>
    <property type="project" value="UniProtKB-KW"/>
</dbReference>
<dbReference type="Proteomes" id="UP001195483">
    <property type="component" value="Unassembled WGS sequence"/>
</dbReference>
<dbReference type="Gene3D" id="1.10.8.60">
    <property type="match status" value="1"/>
</dbReference>
<accession>A0AAE0RZF8</accession>
<dbReference type="GO" id="GO:0003677">
    <property type="term" value="F:DNA binding"/>
    <property type="evidence" value="ECO:0007669"/>
    <property type="project" value="InterPro"/>
</dbReference>
<evidence type="ECO:0000256" key="6">
    <source>
        <dbReference type="ARBA" id="ARBA00022723"/>
    </source>
</evidence>
<evidence type="ECO:0000313" key="13">
    <source>
        <dbReference type="EMBL" id="KAK3582350.1"/>
    </source>
</evidence>
<dbReference type="PANTHER" id="PTHR11669">
    <property type="entry name" value="REPLICATION FACTOR C / DNA POLYMERASE III GAMMA-TAU SUBUNIT"/>
    <property type="match status" value="1"/>
</dbReference>
<dbReference type="InterPro" id="IPR012763">
    <property type="entry name" value="DNA_pol_III_sug/sutau_N"/>
</dbReference>
<dbReference type="EC" id="2.7.7.7" evidence="2"/>
<dbReference type="SUPFAM" id="SSF52540">
    <property type="entry name" value="P-loop containing nucleoside triphosphate hydrolases"/>
    <property type="match status" value="1"/>
</dbReference>
<evidence type="ECO:0000256" key="4">
    <source>
        <dbReference type="ARBA" id="ARBA00022695"/>
    </source>
</evidence>
<dbReference type="InterPro" id="IPR050238">
    <property type="entry name" value="DNA_Rep/Repair_Clamp_Loader"/>
</dbReference>
<dbReference type="AlphaFoldDB" id="A0AAE0RZF8"/>
<reference evidence="13" key="1">
    <citation type="journal article" date="2021" name="Genome Biol. Evol.">
        <title>A High-Quality Reference Genome for a Parasitic Bivalve with Doubly Uniparental Inheritance (Bivalvia: Unionida).</title>
        <authorList>
            <person name="Smith C.H."/>
        </authorList>
    </citation>
    <scope>NUCLEOTIDE SEQUENCE</scope>
    <source>
        <strain evidence="13">CHS0354</strain>
    </source>
</reference>
<dbReference type="EMBL" id="JAEAOA010001427">
    <property type="protein sequence ID" value="KAK3582350.1"/>
    <property type="molecule type" value="Genomic_DNA"/>
</dbReference>
<gene>
    <name evidence="13" type="ORF">CHS0354_023893</name>
</gene>
<dbReference type="GO" id="GO:0005524">
    <property type="term" value="F:ATP binding"/>
    <property type="evidence" value="ECO:0007669"/>
    <property type="project" value="UniProtKB-KW"/>
</dbReference>
<dbReference type="GO" id="GO:0009360">
    <property type="term" value="C:DNA polymerase III complex"/>
    <property type="evidence" value="ECO:0007669"/>
    <property type="project" value="InterPro"/>
</dbReference>
<dbReference type="NCBIfam" id="TIGR02397">
    <property type="entry name" value="dnaX_nterm"/>
    <property type="match status" value="1"/>
</dbReference>
<evidence type="ECO:0000256" key="9">
    <source>
        <dbReference type="ARBA" id="ARBA00022840"/>
    </source>
</evidence>
<reference evidence="13" key="3">
    <citation type="submission" date="2023-05" db="EMBL/GenBank/DDBJ databases">
        <authorList>
            <person name="Smith C.H."/>
        </authorList>
    </citation>
    <scope>NUCLEOTIDE SEQUENCE</scope>
    <source>
        <strain evidence="13">CHS0354</strain>
        <tissue evidence="13">Mantle</tissue>
    </source>
</reference>
<organism evidence="13 14">
    <name type="scientific">Potamilus streckersoni</name>
    <dbReference type="NCBI Taxonomy" id="2493646"/>
    <lineage>
        <taxon>Eukaryota</taxon>
        <taxon>Metazoa</taxon>
        <taxon>Spiralia</taxon>
        <taxon>Lophotrochozoa</taxon>
        <taxon>Mollusca</taxon>
        <taxon>Bivalvia</taxon>
        <taxon>Autobranchia</taxon>
        <taxon>Heteroconchia</taxon>
        <taxon>Palaeoheterodonta</taxon>
        <taxon>Unionida</taxon>
        <taxon>Unionoidea</taxon>
        <taxon>Unionidae</taxon>
        <taxon>Ambleminae</taxon>
        <taxon>Lampsilini</taxon>
        <taxon>Potamilus</taxon>
    </lineage>
</organism>
<evidence type="ECO:0000256" key="8">
    <source>
        <dbReference type="ARBA" id="ARBA00022833"/>
    </source>
</evidence>
<sequence>MNHLIVARKYRPVKFSDISSQEHITVTLQNAIRTGRIAHGYIFSGSRGVGKTTAARILAKALNCEKIISDATFRNLAEPCNNCKSCTDFDEARSLNIFEFDGASNNGVDDIRDLRENVRYAPQHGNYRVFIIDEFHMLTNQAFNAFLKTLEEPPAHAVFILATTELHKVPLTVASRCQKFIFRRIPSEDIHRVLKSICQKEHVLVEDGALALIAQKSDGALRDAQSILEQIISFNSDHSEVITLKSVSEILNTIDIDYFFQVTQAIIEKSIQKQIEIAHWVYENGYDAAYFISELIKHIRNFLICKTVKSPKLIEGTAESKNRYIKESEFFSVEVIYPMIDFLVSVEQDLKYTHNAFLRLELALIKLIDIFNFPVQSNQKINKS</sequence>
<dbReference type="GO" id="GO:0006261">
    <property type="term" value="P:DNA-templated DNA replication"/>
    <property type="evidence" value="ECO:0007669"/>
    <property type="project" value="TreeGrafter"/>
</dbReference>
<evidence type="ECO:0000256" key="10">
    <source>
        <dbReference type="ARBA" id="ARBA00022932"/>
    </source>
</evidence>
<dbReference type="CDD" id="cd18137">
    <property type="entry name" value="HLD_clamp_pol_III_gamma_tau"/>
    <property type="match status" value="1"/>
</dbReference>
<proteinExistence type="inferred from homology"/>
<dbReference type="FunFam" id="3.40.50.300:FF:000014">
    <property type="entry name" value="DNA polymerase III subunit gamma/tau"/>
    <property type="match status" value="1"/>
</dbReference>
<comment type="caution">
    <text evidence="13">The sequence shown here is derived from an EMBL/GenBank/DDBJ whole genome shotgun (WGS) entry which is preliminary data.</text>
</comment>
<name>A0AAE0RZF8_9BIVA</name>
<dbReference type="Pfam" id="PF22608">
    <property type="entry name" value="DNAX_ATPase_lid"/>
    <property type="match status" value="1"/>
</dbReference>
<dbReference type="InterPro" id="IPR027417">
    <property type="entry name" value="P-loop_NTPase"/>
</dbReference>
<evidence type="ECO:0000256" key="1">
    <source>
        <dbReference type="ARBA" id="ARBA00006360"/>
    </source>
</evidence>
<keyword evidence="8" id="KW-0862">Zinc</keyword>
<dbReference type="InterPro" id="IPR045085">
    <property type="entry name" value="HLD_clamp_pol_III_gamma_tau"/>
</dbReference>
<dbReference type="Pfam" id="PF13177">
    <property type="entry name" value="DNA_pol3_delta2"/>
    <property type="match status" value="1"/>
</dbReference>
<evidence type="ECO:0000256" key="3">
    <source>
        <dbReference type="ARBA" id="ARBA00022679"/>
    </source>
</evidence>
<dbReference type="Gene3D" id="1.20.272.10">
    <property type="match status" value="1"/>
</dbReference>
<dbReference type="FunFam" id="1.10.8.60:FF:000013">
    <property type="entry name" value="DNA polymerase III subunit gamma/tau"/>
    <property type="match status" value="1"/>
</dbReference>
<dbReference type="Gene3D" id="3.40.50.300">
    <property type="entry name" value="P-loop containing nucleotide triphosphate hydrolases"/>
    <property type="match status" value="1"/>
</dbReference>
<keyword evidence="6" id="KW-0479">Metal-binding</keyword>
<evidence type="ECO:0000256" key="2">
    <source>
        <dbReference type="ARBA" id="ARBA00012417"/>
    </source>
</evidence>
<protein>
    <recommendedName>
        <fullName evidence="2">DNA-directed DNA polymerase</fullName>
        <ecNumber evidence="2">2.7.7.7</ecNumber>
    </recommendedName>
</protein>
<keyword evidence="9" id="KW-0067">ATP-binding</keyword>
<evidence type="ECO:0000256" key="11">
    <source>
        <dbReference type="ARBA" id="ARBA00049244"/>
    </source>
</evidence>
<dbReference type="Pfam" id="PF12169">
    <property type="entry name" value="DNA_pol3_gamma3"/>
    <property type="match status" value="1"/>
</dbReference>
<comment type="similarity">
    <text evidence="1">Belongs to the DnaX/STICHEL family.</text>
</comment>
<dbReference type="SMART" id="SM00382">
    <property type="entry name" value="AAA"/>
    <property type="match status" value="1"/>
</dbReference>
<dbReference type="GO" id="GO:0003887">
    <property type="term" value="F:DNA-directed DNA polymerase activity"/>
    <property type="evidence" value="ECO:0007669"/>
    <property type="project" value="UniProtKB-KW"/>
</dbReference>
<comment type="catalytic activity">
    <reaction evidence="11">
        <text>DNA(n) + a 2'-deoxyribonucleoside 5'-triphosphate = DNA(n+1) + diphosphate</text>
        <dbReference type="Rhea" id="RHEA:22508"/>
        <dbReference type="Rhea" id="RHEA-COMP:17339"/>
        <dbReference type="Rhea" id="RHEA-COMP:17340"/>
        <dbReference type="ChEBI" id="CHEBI:33019"/>
        <dbReference type="ChEBI" id="CHEBI:61560"/>
        <dbReference type="ChEBI" id="CHEBI:173112"/>
        <dbReference type="EC" id="2.7.7.7"/>
    </reaction>
</comment>
<keyword evidence="7" id="KW-0547">Nucleotide-binding</keyword>
<dbReference type="InterPro" id="IPR022754">
    <property type="entry name" value="DNA_pol_III_gamma-3"/>
</dbReference>
<evidence type="ECO:0000256" key="7">
    <source>
        <dbReference type="ARBA" id="ARBA00022741"/>
    </source>
</evidence>
<dbReference type="InterPro" id="IPR003593">
    <property type="entry name" value="AAA+_ATPase"/>
</dbReference>
<evidence type="ECO:0000259" key="12">
    <source>
        <dbReference type="SMART" id="SM00382"/>
    </source>
</evidence>
<dbReference type="CDD" id="cd00009">
    <property type="entry name" value="AAA"/>
    <property type="match status" value="1"/>
</dbReference>
<keyword evidence="10" id="KW-0239">DNA-directed DNA polymerase</keyword>
<keyword evidence="5" id="KW-0235">DNA replication</keyword>
<evidence type="ECO:0000313" key="14">
    <source>
        <dbReference type="Proteomes" id="UP001195483"/>
    </source>
</evidence>
<dbReference type="InterPro" id="IPR008921">
    <property type="entry name" value="DNA_pol3_clamp-load_cplx_C"/>
</dbReference>